<dbReference type="OrthoDB" id="62952at2759"/>
<keyword evidence="2" id="KW-1185">Reference proteome</keyword>
<dbReference type="InParanoid" id="A0A1J7J3R0"/>
<proteinExistence type="predicted"/>
<protein>
    <recommendedName>
        <fullName evidence="3">F-box domain-containing protein</fullName>
    </recommendedName>
</protein>
<evidence type="ECO:0000313" key="2">
    <source>
        <dbReference type="Proteomes" id="UP000182658"/>
    </source>
</evidence>
<gene>
    <name evidence="1" type="ORF">CONLIGDRAFT_641156</name>
</gene>
<dbReference type="STRING" id="1408157.A0A1J7J3R0"/>
<reference evidence="1 2" key="1">
    <citation type="submission" date="2016-10" db="EMBL/GenBank/DDBJ databases">
        <title>Draft genome sequence of Coniochaeta ligniaria NRRL30616, a lignocellulolytic fungus for bioabatement of inhibitors in plant biomass hydrolysates.</title>
        <authorList>
            <consortium name="DOE Joint Genome Institute"/>
            <person name="Jimenez D.J."/>
            <person name="Hector R.E."/>
            <person name="Riley R."/>
            <person name="Sun H."/>
            <person name="Grigoriev I.V."/>
            <person name="Van Elsas J.D."/>
            <person name="Nichols N.N."/>
        </authorList>
    </citation>
    <scope>NUCLEOTIDE SEQUENCE [LARGE SCALE GENOMIC DNA]</scope>
    <source>
        <strain evidence="1 2">NRRL 30616</strain>
    </source>
</reference>
<accession>A0A1J7J3R0</accession>
<dbReference type="AlphaFoldDB" id="A0A1J7J3R0"/>
<organism evidence="1 2">
    <name type="scientific">Coniochaeta ligniaria NRRL 30616</name>
    <dbReference type="NCBI Taxonomy" id="1408157"/>
    <lineage>
        <taxon>Eukaryota</taxon>
        <taxon>Fungi</taxon>
        <taxon>Dikarya</taxon>
        <taxon>Ascomycota</taxon>
        <taxon>Pezizomycotina</taxon>
        <taxon>Sordariomycetes</taxon>
        <taxon>Sordariomycetidae</taxon>
        <taxon>Coniochaetales</taxon>
        <taxon>Coniochaetaceae</taxon>
        <taxon>Coniochaeta</taxon>
    </lineage>
</organism>
<name>A0A1J7J3R0_9PEZI</name>
<sequence length="227" mass="25841">MHFFDLPAEIRLKVYSELLVLEEPIPLAVEYGTPWRAVRRRHRGDGLCPALLRLNKKAHDEASPILYSQNTFRFPDLLRNIGHKTNVHTGVFLTQIGSNASLIRHITLPCPPNVVERDSSGFFQLPAGYIRNLELIRDICTSLSTIKLTMPMYVNIVFSEWPIAANLMDLLAPHLRDIPSLEDIVIELLLYDKIKNPKVDVNRGPLLKNVRDRGWTVQVTYAPSPQS</sequence>
<dbReference type="EMBL" id="KV875094">
    <property type="protein sequence ID" value="OIW34101.1"/>
    <property type="molecule type" value="Genomic_DNA"/>
</dbReference>
<dbReference type="InterPro" id="IPR038883">
    <property type="entry name" value="AN11006-like"/>
</dbReference>
<evidence type="ECO:0000313" key="1">
    <source>
        <dbReference type="EMBL" id="OIW34101.1"/>
    </source>
</evidence>
<dbReference type="Proteomes" id="UP000182658">
    <property type="component" value="Unassembled WGS sequence"/>
</dbReference>
<dbReference type="PANTHER" id="PTHR42085:SF2">
    <property type="entry name" value="F-BOX DOMAIN-CONTAINING PROTEIN"/>
    <property type="match status" value="1"/>
</dbReference>
<dbReference type="PANTHER" id="PTHR42085">
    <property type="entry name" value="F-BOX DOMAIN-CONTAINING PROTEIN"/>
    <property type="match status" value="1"/>
</dbReference>
<evidence type="ECO:0008006" key="3">
    <source>
        <dbReference type="Google" id="ProtNLM"/>
    </source>
</evidence>